<dbReference type="Gene3D" id="2.90.10.10">
    <property type="entry name" value="Bulb-type lectin domain"/>
    <property type="match status" value="2"/>
</dbReference>
<dbReference type="EMBL" id="JABFUD020000008">
    <property type="protein sequence ID" value="KAI5076621.1"/>
    <property type="molecule type" value="Genomic_DNA"/>
</dbReference>
<gene>
    <name evidence="4" type="ORF">GOP47_0008686</name>
</gene>
<feature type="chain" id="PRO_5039171324" description="Bulb-type lectin domain-containing protein" evidence="2">
    <location>
        <begin position="24"/>
        <end position="401"/>
    </location>
</feature>
<dbReference type="OrthoDB" id="418274at2759"/>
<accession>A0A9D4UYV0</accession>
<reference evidence="4" key="1">
    <citation type="submission" date="2021-01" db="EMBL/GenBank/DDBJ databases">
        <title>Adiantum capillus-veneris genome.</title>
        <authorList>
            <person name="Fang Y."/>
            <person name="Liao Q."/>
        </authorList>
    </citation>
    <scope>NUCLEOTIDE SEQUENCE</scope>
    <source>
        <strain evidence="4">H3</strain>
        <tissue evidence="4">Leaf</tissue>
    </source>
</reference>
<proteinExistence type="predicted"/>
<dbReference type="InterPro" id="IPR036426">
    <property type="entry name" value="Bulb-type_lectin_dom_sf"/>
</dbReference>
<evidence type="ECO:0000313" key="5">
    <source>
        <dbReference type="Proteomes" id="UP000886520"/>
    </source>
</evidence>
<feature type="region of interest" description="Disordered" evidence="1">
    <location>
        <begin position="189"/>
        <end position="222"/>
    </location>
</feature>
<sequence length="401" mass="44376">MAGPRTCTLLMVIPLLLFMHAHALTSQEGRQGEFDADAQEIAIEDIENYMTAPIDSDDYYPPGFVSAIDTDLTDTLRLHTSLTLHNTGQCFGEGVGEIIGIDLVQVFFNNMLDTIRSQIRNGFGFGVVVEGAGDRNLLEEGLSAQFYYWVERIGGTDDGAATPNIGEASGDSNNDSNRHDELVVIAGAPQGERNSSMNSNRDSMSTNTTYRTQPPPHRHILHSNATKNSTVTKNTSRAQFNSTNTKRIISREDTIQDCPPWNNALFTSNYDINILTSPSSGSEFPDIIYSPSEEYFLRMQDDCNLVLYHYLADIEKNKPIWSCTNQSCFNKGTQCYARINLDGTFAVYSGSGEPIWWTPTQCSSGSGCWSKTYLIVQDDGNLILYLQETGQAIWASNTVGQ</sequence>
<protein>
    <recommendedName>
        <fullName evidence="3">Bulb-type lectin domain-containing protein</fullName>
    </recommendedName>
</protein>
<keyword evidence="2" id="KW-0732">Signal</keyword>
<feature type="domain" description="Bulb-type lectin" evidence="3">
    <location>
        <begin position="272"/>
        <end position="397"/>
    </location>
</feature>
<organism evidence="4 5">
    <name type="scientific">Adiantum capillus-veneris</name>
    <name type="common">Maidenhair fern</name>
    <dbReference type="NCBI Taxonomy" id="13818"/>
    <lineage>
        <taxon>Eukaryota</taxon>
        <taxon>Viridiplantae</taxon>
        <taxon>Streptophyta</taxon>
        <taxon>Embryophyta</taxon>
        <taxon>Tracheophyta</taxon>
        <taxon>Polypodiopsida</taxon>
        <taxon>Polypodiidae</taxon>
        <taxon>Polypodiales</taxon>
        <taxon>Pteridineae</taxon>
        <taxon>Pteridaceae</taxon>
        <taxon>Vittarioideae</taxon>
        <taxon>Adiantum</taxon>
    </lineage>
</organism>
<dbReference type="SMART" id="SM00108">
    <property type="entry name" value="B_lectin"/>
    <property type="match status" value="1"/>
</dbReference>
<dbReference type="AlphaFoldDB" id="A0A9D4UYV0"/>
<comment type="caution">
    <text evidence="4">The sequence shown here is derived from an EMBL/GenBank/DDBJ whole genome shotgun (WGS) entry which is preliminary data.</text>
</comment>
<feature type="signal peptide" evidence="2">
    <location>
        <begin position="1"/>
        <end position="23"/>
    </location>
</feature>
<dbReference type="InterPro" id="IPR001480">
    <property type="entry name" value="Bulb-type_lectin_dom"/>
</dbReference>
<dbReference type="SUPFAM" id="SSF51110">
    <property type="entry name" value="alpha-D-mannose-specific plant lectins"/>
    <property type="match status" value="1"/>
</dbReference>
<dbReference type="PROSITE" id="PS50927">
    <property type="entry name" value="BULB_LECTIN"/>
    <property type="match status" value="1"/>
</dbReference>
<keyword evidence="5" id="KW-1185">Reference proteome</keyword>
<evidence type="ECO:0000259" key="3">
    <source>
        <dbReference type="PROSITE" id="PS50927"/>
    </source>
</evidence>
<feature type="compositionally biased region" description="Low complexity" evidence="1">
    <location>
        <begin position="193"/>
        <end position="209"/>
    </location>
</feature>
<name>A0A9D4UYV0_ADICA</name>
<evidence type="ECO:0000313" key="4">
    <source>
        <dbReference type="EMBL" id="KAI5076621.1"/>
    </source>
</evidence>
<dbReference type="Proteomes" id="UP000886520">
    <property type="component" value="Chromosome 8"/>
</dbReference>
<evidence type="ECO:0000256" key="1">
    <source>
        <dbReference type="SAM" id="MobiDB-lite"/>
    </source>
</evidence>
<evidence type="ECO:0000256" key="2">
    <source>
        <dbReference type="SAM" id="SignalP"/>
    </source>
</evidence>